<dbReference type="Gene3D" id="2.170.130.10">
    <property type="entry name" value="TonB-dependent receptor, plug domain"/>
    <property type="match status" value="1"/>
</dbReference>
<evidence type="ECO:0000313" key="13">
    <source>
        <dbReference type="EMBL" id="RKD90967.1"/>
    </source>
</evidence>
<dbReference type="InterPro" id="IPR039426">
    <property type="entry name" value="TonB-dep_rcpt-like"/>
</dbReference>
<dbReference type="Gene3D" id="2.60.40.1120">
    <property type="entry name" value="Carboxypeptidase-like, regulatory domain"/>
    <property type="match status" value="1"/>
</dbReference>
<comment type="subcellular location">
    <subcellularLocation>
        <location evidence="1 10">Cell outer membrane</location>
        <topology evidence="1 10">Multi-pass membrane protein</topology>
    </subcellularLocation>
</comment>
<dbReference type="InterPro" id="IPR000531">
    <property type="entry name" value="Beta-barrel_TonB"/>
</dbReference>
<keyword evidence="4" id="KW-0410">Iron transport</keyword>
<dbReference type="Pfam" id="PF16344">
    <property type="entry name" value="FecR_C"/>
    <property type="match status" value="1"/>
</dbReference>
<keyword evidence="4" id="KW-0406">Ion transport</keyword>
<evidence type="ECO:0000256" key="1">
    <source>
        <dbReference type="ARBA" id="ARBA00004571"/>
    </source>
</evidence>
<dbReference type="SUPFAM" id="SSF56935">
    <property type="entry name" value="Porins"/>
    <property type="match status" value="1"/>
</dbReference>
<dbReference type="InterPro" id="IPR012910">
    <property type="entry name" value="Plug_dom"/>
</dbReference>
<organism evidence="13 14">
    <name type="scientific">Mangrovibacterium diazotrophicum</name>
    <dbReference type="NCBI Taxonomy" id="1261403"/>
    <lineage>
        <taxon>Bacteria</taxon>
        <taxon>Pseudomonadati</taxon>
        <taxon>Bacteroidota</taxon>
        <taxon>Bacteroidia</taxon>
        <taxon>Marinilabiliales</taxon>
        <taxon>Prolixibacteraceae</taxon>
        <taxon>Mangrovibacterium</taxon>
    </lineage>
</organism>
<evidence type="ECO:0000256" key="6">
    <source>
        <dbReference type="ARBA" id="ARBA00023004"/>
    </source>
</evidence>
<keyword evidence="7 11" id="KW-0798">TonB box</keyword>
<name>A0A419W680_9BACT</name>
<dbReference type="NCBIfam" id="TIGR04056">
    <property type="entry name" value="OMP_RagA_SusC"/>
    <property type="match status" value="1"/>
</dbReference>
<dbReference type="PROSITE" id="PS52016">
    <property type="entry name" value="TONB_DEPENDENT_REC_3"/>
    <property type="match status" value="1"/>
</dbReference>
<dbReference type="Gene3D" id="3.55.50.30">
    <property type="match status" value="1"/>
</dbReference>
<evidence type="ECO:0000313" key="14">
    <source>
        <dbReference type="Proteomes" id="UP000283387"/>
    </source>
</evidence>
<keyword evidence="8 10" id="KW-0472">Membrane</keyword>
<dbReference type="GO" id="GO:0009279">
    <property type="term" value="C:cell outer membrane"/>
    <property type="evidence" value="ECO:0007669"/>
    <property type="project" value="UniProtKB-SubCell"/>
</dbReference>
<dbReference type="Pfam" id="PF13715">
    <property type="entry name" value="CarbopepD_reg_2"/>
    <property type="match status" value="1"/>
</dbReference>
<evidence type="ECO:0000256" key="5">
    <source>
        <dbReference type="ARBA" id="ARBA00022692"/>
    </source>
</evidence>
<keyword evidence="9 10" id="KW-0998">Cell outer membrane</keyword>
<evidence type="ECO:0000256" key="4">
    <source>
        <dbReference type="ARBA" id="ARBA00022496"/>
    </source>
</evidence>
<dbReference type="Pfam" id="PF07715">
    <property type="entry name" value="Plug"/>
    <property type="match status" value="1"/>
</dbReference>
<sequence length="1181" mass="130472">MGDPFAWKDSRLTLRKMKLTFLFSFLVFVTSWGNSYSQNSMLNLKLKNVPVQQVIQQIEDQTNFFFLYQDEILEGQRVTIEAQDATLESILEQVAQQAGINYEISDRQIILKGQNESNRSSAVSQQTKTITGVVTGANGEPIPGATVVVKGTTNGTITDFDGKYSISNVPADGILQISFVGMQIQEISTVGLTQVNVTLEEETIGLEEVVAIGYGTAKRKDITGSVASVKGEQIAAVPVANVAQAMQGRLAGVNVISQDGRPGATMSVRIRGGNSITQSSEPLYVVDGIQVSNINDIPADNIESIDVLKDAASTAIYGARGANGVILVTTKSAKAGKTTVKYNAYYQIKTNPKTLDVLDAYDYVLWNWSYATAYGSSYGDGVAQYFGLGSSYGNHLDEYKNVSSHNYINDIMRTAMPFNHDLSISSGTEKTKLFASINYMDDEGIRINSGYSRWNANLKVEQKISDKLIFAEDIRYLETETDGAKFDKATSAYQYRPIDNPLGDPTYTTGLGQGESYVDEYYNVVDVVNNYQNIAKKQNFRSNSSLTWNALKGLTLKTELSLSRNYSQTEEWDNGLETGYKIAELTKKDGFAVRWASTANYEVQGMNSDHNLSFLVGNEILNSNSDETYIKGAGYASGFTMDDAFGQINLTNVGYAANIDEFSNTMGTASRSVSFFGRANYSYLDRYLFTGTFRADASSKFASNHHWAYFPAGAFAWRISEEPFMDSTRNFLDNLKLRLSFGTSGADNINSDLWKETWTTEQITVDGNTITTYVPGEVLANPDLKWETTLSRNTGIDFGFFNNKVNGSLDAYWNTTKDILMKVPVDPTSGYEYQFQNVAQTSNKGIELAINIDLVRTNDFNLNVTASYNYNHNNIDKLSDEALADTHTGWGSSMRLPYYDYIIREGKPVGVIQGFKAEGFYTVDDFNYTNGVYTLKDGIPDIETIINYPANLTSGFSLADGQIAFPGAVKFKDVTGDGIVNSDDATEIGNTMPKHTGGFSFNASYKNLDFSAAFTYQIGGNIYNANAMYSMMGNKDNSLGANRLAFVKDTYKVYDIDSNGDLYLVTDPDALNELNKNAKYALNYSEYGICSSEFIEDASYLRLQNLTIGYTLPKSMTGKVGIQNLRLYFTGTNLFCLTGYSGLDPDVNTDTDGVNGFPTPNYDYNPYPKARTYTFGMNLTF</sequence>
<dbReference type="InterPro" id="IPR023997">
    <property type="entry name" value="TonB-dep_OMP_SusC/RagA_CS"/>
</dbReference>
<dbReference type="InterPro" id="IPR011662">
    <property type="entry name" value="Secretin/TonB_short_N"/>
</dbReference>
<dbReference type="InterPro" id="IPR036942">
    <property type="entry name" value="Beta-barrel_TonB_sf"/>
</dbReference>
<dbReference type="InterPro" id="IPR023996">
    <property type="entry name" value="TonB-dep_OMP_SusC/RagA"/>
</dbReference>
<evidence type="ECO:0000256" key="10">
    <source>
        <dbReference type="PROSITE-ProRule" id="PRU01360"/>
    </source>
</evidence>
<dbReference type="NCBIfam" id="TIGR04057">
    <property type="entry name" value="SusC_RagA_signa"/>
    <property type="match status" value="1"/>
</dbReference>
<keyword evidence="6" id="KW-0408">Iron</keyword>
<evidence type="ECO:0000256" key="7">
    <source>
        <dbReference type="ARBA" id="ARBA00023077"/>
    </source>
</evidence>
<dbReference type="FunFam" id="2.60.40.1120:FF:000003">
    <property type="entry name" value="Outer membrane protein Omp121"/>
    <property type="match status" value="1"/>
</dbReference>
<evidence type="ECO:0000256" key="9">
    <source>
        <dbReference type="ARBA" id="ARBA00023237"/>
    </source>
</evidence>
<proteinExistence type="inferred from homology"/>
<evidence type="ECO:0000256" key="8">
    <source>
        <dbReference type="ARBA" id="ARBA00023136"/>
    </source>
</evidence>
<evidence type="ECO:0000259" key="12">
    <source>
        <dbReference type="SMART" id="SM00965"/>
    </source>
</evidence>
<feature type="domain" description="Secretin/TonB short N-terminal" evidence="12">
    <location>
        <begin position="64"/>
        <end position="114"/>
    </location>
</feature>
<comment type="similarity">
    <text evidence="10 11">Belongs to the TonB-dependent receptor family.</text>
</comment>
<accession>A0A419W680</accession>
<gene>
    <name evidence="13" type="ORF">BC643_1314</name>
</gene>
<keyword evidence="3 10" id="KW-1134">Transmembrane beta strand</keyword>
<dbReference type="InterPro" id="IPR008969">
    <property type="entry name" value="CarboxyPept-like_regulatory"/>
</dbReference>
<dbReference type="InterPro" id="IPR037066">
    <property type="entry name" value="Plug_dom_sf"/>
</dbReference>
<evidence type="ECO:0000256" key="3">
    <source>
        <dbReference type="ARBA" id="ARBA00022452"/>
    </source>
</evidence>
<keyword evidence="14" id="KW-1185">Reference proteome</keyword>
<keyword evidence="2 10" id="KW-0813">Transport</keyword>
<dbReference type="Pfam" id="PF00593">
    <property type="entry name" value="TonB_dep_Rec_b-barrel"/>
    <property type="match status" value="1"/>
</dbReference>
<dbReference type="InterPro" id="IPR032508">
    <property type="entry name" value="FecR_C"/>
</dbReference>
<dbReference type="SUPFAM" id="SSF49464">
    <property type="entry name" value="Carboxypeptidase regulatory domain-like"/>
    <property type="match status" value="1"/>
</dbReference>
<dbReference type="SMART" id="SM00965">
    <property type="entry name" value="STN"/>
    <property type="match status" value="1"/>
</dbReference>
<dbReference type="Proteomes" id="UP000283387">
    <property type="component" value="Unassembled WGS sequence"/>
</dbReference>
<reference evidence="13 14" key="1">
    <citation type="submission" date="2018-09" db="EMBL/GenBank/DDBJ databases">
        <title>Genomic Encyclopedia of Archaeal and Bacterial Type Strains, Phase II (KMG-II): from individual species to whole genera.</title>
        <authorList>
            <person name="Goeker M."/>
        </authorList>
    </citation>
    <scope>NUCLEOTIDE SEQUENCE [LARGE SCALE GENOMIC DNA]</scope>
    <source>
        <strain evidence="13 14">DSM 27148</strain>
    </source>
</reference>
<dbReference type="Gene3D" id="2.40.170.20">
    <property type="entry name" value="TonB-dependent receptor, beta-barrel domain"/>
    <property type="match status" value="1"/>
</dbReference>
<comment type="caution">
    <text evidence="13">The sequence shown here is derived from an EMBL/GenBank/DDBJ whole genome shotgun (WGS) entry which is preliminary data.</text>
</comment>
<dbReference type="GO" id="GO:0006826">
    <property type="term" value="P:iron ion transport"/>
    <property type="evidence" value="ECO:0007669"/>
    <property type="project" value="UniProtKB-KW"/>
</dbReference>
<keyword evidence="5 10" id="KW-0812">Transmembrane</keyword>
<evidence type="ECO:0000256" key="11">
    <source>
        <dbReference type="RuleBase" id="RU003357"/>
    </source>
</evidence>
<evidence type="ECO:0000256" key="2">
    <source>
        <dbReference type="ARBA" id="ARBA00022448"/>
    </source>
</evidence>
<protein>
    <submittedName>
        <fullName evidence="13">TonB-linked SusC/RagA family outer membrane protein</fullName>
    </submittedName>
</protein>
<dbReference type="EMBL" id="RAPN01000001">
    <property type="protein sequence ID" value="RKD90967.1"/>
    <property type="molecule type" value="Genomic_DNA"/>
</dbReference>
<dbReference type="FunFam" id="2.170.130.10:FF:000008">
    <property type="entry name" value="SusC/RagA family TonB-linked outer membrane protein"/>
    <property type="match status" value="1"/>
</dbReference>
<dbReference type="AlphaFoldDB" id="A0A419W680"/>